<accession>A0A8X8BBL1</accession>
<evidence type="ECO:0000313" key="1">
    <source>
        <dbReference type="EMBL" id="KAG2328478.1"/>
    </source>
</evidence>
<name>A0A8X8BBL1_BRACI</name>
<sequence length="201" mass="22685">MKCFSCKTHSYSPQQAGGDRQLQLRDRVEKYPPKCADDSRVPCTIDEEPTDHALTPPTAKFDRSAATDTIYCPHPAYRILYVFSPNRCVTTEVPPIFRYGWRAAPRWHGRKQTRTAIGLSEVCAHAIPTGAKFTPKPSDTGPVDADERYDICKEDISADTRDARNRADQQFEPKRTPRTFQINTGHWPTIGSFDMAEPLNG</sequence>
<protein>
    <submittedName>
        <fullName evidence="1">Uncharacterized protein</fullName>
    </submittedName>
</protein>
<keyword evidence="2" id="KW-1185">Reference proteome</keyword>
<evidence type="ECO:0000313" key="2">
    <source>
        <dbReference type="Proteomes" id="UP000886595"/>
    </source>
</evidence>
<dbReference type="Proteomes" id="UP000886595">
    <property type="component" value="Unassembled WGS sequence"/>
</dbReference>
<dbReference type="AlphaFoldDB" id="A0A8X8BBL1"/>
<dbReference type="EMBL" id="JAAMPC010000002">
    <property type="protein sequence ID" value="KAG2328478.1"/>
    <property type="molecule type" value="Genomic_DNA"/>
</dbReference>
<proteinExistence type="predicted"/>
<comment type="caution">
    <text evidence="1">The sequence shown here is derived from an EMBL/GenBank/DDBJ whole genome shotgun (WGS) entry which is preliminary data.</text>
</comment>
<gene>
    <name evidence="1" type="ORF">Bca52824_011206</name>
</gene>
<reference evidence="1 2" key="1">
    <citation type="submission" date="2020-02" db="EMBL/GenBank/DDBJ databases">
        <authorList>
            <person name="Ma Q."/>
            <person name="Huang Y."/>
            <person name="Song X."/>
            <person name="Pei D."/>
        </authorList>
    </citation>
    <scope>NUCLEOTIDE SEQUENCE [LARGE SCALE GENOMIC DNA]</scope>
    <source>
        <strain evidence="1">Sxm20200214</strain>
        <tissue evidence="1">Leaf</tissue>
    </source>
</reference>
<organism evidence="1 2">
    <name type="scientific">Brassica carinata</name>
    <name type="common">Ethiopian mustard</name>
    <name type="synonym">Abyssinian cabbage</name>
    <dbReference type="NCBI Taxonomy" id="52824"/>
    <lineage>
        <taxon>Eukaryota</taxon>
        <taxon>Viridiplantae</taxon>
        <taxon>Streptophyta</taxon>
        <taxon>Embryophyta</taxon>
        <taxon>Tracheophyta</taxon>
        <taxon>Spermatophyta</taxon>
        <taxon>Magnoliopsida</taxon>
        <taxon>eudicotyledons</taxon>
        <taxon>Gunneridae</taxon>
        <taxon>Pentapetalae</taxon>
        <taxon>rosids</taxon>
        <taxon>malvids</taxon>
        <taxon>Brassicales</taxon>
        <taxon>Brassicaceae</taxon>
        <taxon>Brassiceae</taxon>
        <taxon>Brassica</taxon>
    </lineage>
</organism>